<keyword evidence="1" id="KW-0328">Glycosyltransferase</keyword>
<organism evidence="1 2">
    <name type="scientific">Cellulomonas edaphi</name>
    <dbReference type="NCBI Taxonomy" id="3053468"/>
    <lineage>
        <taxon>Bacteria</taxon>
        <taxon>Bacillati</taxon>
        <taxon>Actinomycetota</taxon>
        <taxon>Actinomycetes</taxon>
        <taxon>Micrococcales</taxon>
        <taxon>Cellulomonadaceae</taxon>
        <taxon>Cellulomonas</taxon>
    </lineage>
</organism>
<accession>A0ABT7SAL0</accession>
<dbReference type="EC" id="2.4.-.-" evidence="1"/>
<name>A0ABT7SAL0_9CELL</name>
<dbReference type="Gene3D" id="3.90.1480.20">
    <property type="entry name" value="Glycosyl transferase family 29"/>
    <property type="match status" value="1"/>
</dbReference>
<keyword evidence="1" id="KW-0808">Transferase</keyword>
<protein>
    <submittedName>
        <fullName evidence="1">Glycosyltransferase family 29 protein</fullName>
        <ecNumber evidence="1">2.4.-.-</ecNumber>
    </submittedName>
</protein>
<dbReference type="RefSeq" id="WP_289447448.1">
    <property type="nucleotide sequence ID" value="NZ_JAUCGR010000003.1"/>
</dbReference>
<dbReference type="InterPro" id="IPR038578">
    <property type="entry name" value="GT29-like_sf"/>
</dbReference>
<reference evidence="1 2" key="1">
    <citation type="submission" date="2023-06" db="EMBL/GenBank/DDBJ databases">
        <title>Cellulomonas sp. MW9 Whole genome sequence.</title>
        <authorList>
            <person name="Park S."/>
        </authorList>
    </citation>
    <scope>NUCLEOTIDE SEQUENCE [LARGE SCALE GENOMIC DNA]</scope>
    <source>
        <strain evidence="1 2">MW9</strain>
    </source>
</reference>
<evidence type="ECO:0000313" key="1">
    <source>
        <dbReference type="EMBL" id="MDM7831994.1"/>
    </source>
</evidence>
<comment type="caution">
    <text evidence="1">The sequence shown here is derived from an EMBL/GenBank/DDBJ whole genome shotgun (WGS) entry which is preliminary data.</text>
</comment>
<dbReference type="EMBL" id="JAUCGR010000003">
    <property type="protein sequence ID" value="MDM7831994.1"/>
    <property type="molecule type" value="Genomic_DNA"/>
</dbReference>
<dbReference type="Proteomes" id="UP001321453">
    <property type="component" value="Unassembled WGS sequence"/>
</dbReference>
<sequence>MNTVRHRTRRAVKRIGTAAAVSAAPSLRLNRRYADVAADVATTASGLSASSQWQRIALTQAVLTHAQALAELRRNAMRSLAVESGIKPWHAAWPSLFTSLLDVARRAESAGETDLAVEVYRLLADSRPASQGSWRGLATSLDARGDYAGARAASDRYCALTGRRVPLPHDGAAGMESGAAAGELDAALAALSGGVRADDAVDAWVEAERVSAVGGDPLPTFAAALAATRRDGSGFGAGYDALVARTVASGESAATLAPLVTAVNRARRPAAGGRLTADDAAALQTLDMSGLRGYLAGRSVCLVANSARLLEHDAGPLIDSYDVVVRFNSFAIDAPHTGTKTDVHATIHLHSFNWSHPVDVRLVFSGKRDLWRTSVLDHVQPGAQTYLGDESLRWPALNLFTPTERADFKVPTTGFNTLRLIDFLDVSTAIDLVGFDFYDGGAYRVPEAMHLPVAAAHSYENERRWVMDRAVATTDITISLR</sequence>
<evidence type="ECO:0000313" key="2">
    <source>
        <dbReference type="Proteomes" id="UP001321453"/>
    </source>
</evidence>
<gene>
    <name evidence="1" type="ORF">QRT05_11675</name>
</gene>
<keyword evidence="2" id="KW-1185">Reference proteome</keyword>
<proteinExistence type="predicted"/>
<dbReference type="GO" id="GO:0016757">
    <property type="term" value="F:glycosyltransferase activity"/>
    <property type="evidence" value="ECO:0007669"/>
    <property type="project" value="UniProtKB-KW"/>
</dbReference>